<reference evidence="3 4" key="1">
    <citation type="submission" date="2021-10" db="EMBL/GenBank/DDBJ databases">
        <title>Anaerobic single-cell dispensing facilitates the cultivation of human gut bacteria.</title>
        <authorList>
            <person name="Afrizal A."/>
        </authorList>
    </citation>
    <scope>NUCLEOTIDE SEQUENCE [LARGE SCALE GENOMIC DNA]</scope>
    <source>
        <strain evidence="3 4">CLA-AA-H276</strain>
    </source>
</reference>
<comment type="caution">
    <text evidence="3">The sequence shown here is derived from an EMBL/GenBank/DDBJ whole genome shotgun (WGS) entry which is preliminary data.</text>
</comment>
<dbReference type="AlphaFoldDB" id="A0AAE3A5H1"/>
<dbReference type="SUPFAM" id="SSF53187">
    <property type="entry name" value="Zn-dependent exopeptidases"/>
    <property type="match status" value="1"/>
</dbReference>
<evidence type="ECO:0000259" key="2">
    <source>
        <dbReference type="SMART" id="SM00646"/>
    </source>
</evidence>
<dbReference type="Proteomes" id="UP001198220">
    <property type="component" value="Unassembled WGS sequence"/>
</dbReference>
<dbReference type="Pfam" id="PF01520">
    <property type="entry name" value="Amidase_3"/>
    <property type="match status" value="1"/>
</dbReference>
<keyword evidence="1" id="KW-0378">Hydrolase</keyword>
<dbReference type="Gene3D" id="3.40.630.40">
    <property type="entry name" value="Zn-dependent exopeptidases"/>
    <property type="match status" value="1"/>
</dbReference>
<dbReference type="InterPro" id="IPR002508">
    <property type="entry name" value="MurNAc-LAA_cat"/>
</dbReference>
<evidence type="ECO:0000256" key="1">
    <source>
        <dbReference type="ARBA" id="ARBA00022801"/>
    </source>
</evidence>
<dbReference type="GO" id="GO:0009253">
    <property type="term" value="P:peptidoglycan catabolic process"/>
    <property type="evidence" value="ECO:0007669"/>
    <property type="project" value="InterPro"/>
</dbReference>
<sequence length="250" mass="27965">MSKRRMSRRRRKKMIRIFMIRCGMLTVVLLFLFGLIWGGTFLWNRLTTDGEEQTFAGASVIEQPETFPKGKPRIMIDAGHGGKDQGTSSGNVLEKDLNLQVAEKLAKELKKRGASVLLTRTDDTKIPLEERAAMANEKEADLFVSIHCNYCEDDSSVQGLECYYREGSDEAQKLAENVVTAVEESSMISCRGTRTADFSVLRNTSMTAVLVEIGYLSNSSERQNLGSKDYQQELIDRLADGILMENGETS</sequence>
<dbReference type="GO" id="GO:0030288">
    <property type="term" value="C:outer membrane-bounded periplasmic space"/>
    <property type="evidence" value="ECO:0007669"/>
    <property type="project" value="TreeGrafter"/>
</dbReference>
<dbReference type="EMBL" id="JAJEPS010000008">
    <property type="protein sequence ID" value="MCC2126392.1"/>
    <property type="molecule type" value="Genomic_DNA"/>
</dbReference>
<dbReference type="GO" id="GO:0008745">
    <property type="term" value="F:N-acetylmuramoyl-L-alanine amidase activity"/>
    <property type="evidence" value="ECO:0007669"/>
    <property type="project" value="InterPro"/>
</dbReference>
<protein>
    <submittedName>
        <fullName evidence="3">N-acetylmuramoyl-L-alanine amidase</fullName>
    </submittedName>
</protein>
<evidence type="ECO:0000313" key="4">
    <source>
        <dbReference type="Proteomes" id="UP001198220"/>
    </source>
</evidence>
<dbReference type="CDD" id="cd02696">
    <property type="entry name" value="MurNAc-LAA"/>
    <property type="match status" value="1"/>
</dbReference>
<feature type="domain" description="MurNAc-LAA" evidence="2">
    <location>
        <begin position="132"/>
        <end position="243"/>
    </location>
</feature>
<dbReference type="RefSeq" id="WP_308459469.1">
    <property type="nucleotide sequence ID" value="NZ_JAJEPS010000008.1"/>
</dbReference>
<dbReference type="InterPro" id="IPR050695">
    <property type="entry name" value="N-acetylmuramoyl_amidase_3"/>
</dbReference>
<gene>
    <name evidence="3" type="ORF">LKD36_09375</name>
</gene>
<accession>A0AAE3A5H1</accession>
<dbReference type="PANTHER" id="PTHR30404:SF0">
    <property type="entry name" value="N-ACETYLMURAMOYL-L-ALANINE AMIDASE AMIC"/>
    <property type="match status" value="1"/>
</dbReference>
<name>A0AAE3A5H1_9FIRM</name>
<proteinExistence type="predicted"/>
<organism evidence="3 4">
    <name type="scientific">Hominiventricola filiformis</name>
    <dbReference type="NCBI Taxonomy" id="2885352"/>
    <lineage>
        <taxon>Bacteria</taxon>
        <taxon>Bacillati</taxon>
        <taxon>Bacillota</taxon>
        <taxon>Clostridia</taxon>
        <taxon>Lachnospirales</taxon>
        <taxon>Lachnospiraceae</taxon>
        <taxon>Hominiventricola</taxon>
    </lineage>
</organism>
<evidence type="ECO:0000313" key="3">
    <source>
        <dbReference type="EMBL" id="MCC2126392.1"/>
    </source>
</evidence>
<keyword evidence="4" id="KW-1185">Reference proteome</keyword>
<dbReference type="PANTHER" id="PTHR30404">
    <property type="entry name" value="N-ACETYLMURAMOYL-L-ALANINE AMIDASE"/>
    <property type="match status" value="1"/>
</dbReference>
<dbReference type="SMART" id="SM00646">
    <property type="entry name" value="Ami_3"/>
    <property type="match status" value="1"/>
</dbReference>